<protein>
    <submittedName>
        <fullName evidence="1">Uncharacterized protein</fullName>
    </submittedName>
</protein>
<organism evidence="1 2">
    <name type="scientific">Amborella trichopoda</name>
    <dbReference type="NCBI Taxonomy" id="13333"/>
    <lineage>
        <taxon>Eukaryota</taxon>
        <taxon>Viridiplantae</taxon>
        <taxon>Streptophyta</taxon>
        <taxon>Embryophyta</taxon>
        <taxon>Tracheophyta</taxon>
        <taxon>Spermatophyta</taxon>
        <taxon>Magnoliopsida</taxon>
        <taxon>Amborellales</taxon>
        <taxon>Amborellaceae</taxon>
        <taxon>Amborella</taxon>
    </lineage>
</organism>
<dbReference type="Gramene" id="ERN00809">
    <property type="protein sequence ID" value="ERN00809"/>
    <property type="gene ID" value="AMTR_s00103p00029370"/>
</dbReference>
<name>W1NZM8_AMBTC</name>
<gene>
    <name evidence="1" type="ORF">AMTR_s00103p00029370</name>
</gene>
<sequence length="84" mass="9609">MWIGQSAGYNYPRANVLPKLGKWDQYLDNVLSEKRIQVPKWAQRVCLISVEGSPNQWFRIGLCPSNFSSIEKLLYQAVIIPTSP</sequence>
<evidence type="ECO:0000313" key="2">
    <source>
        <dbReference type="Proteomes" id="UP000017836"/>
    </source>
</evidence>
<keyword evidence="2" id="KW-1185">Reference proteome</keyword>
<accession>W1NZM8</accession>
<proteinExistence type="predicted"/>
<dbReference type="Proteomes" id="UP000017836">
    <property type="component" value="Unassembled WGS sequence"/>
</dbReference>
<dbReference type="AlphaFoldDB" id="W1NZM8"/>
<evidence type="ECO:0000313" key="1">
    <source>
        <dbReference type="EMBL" id="ERN00809.1"/>
    </source>
</evidence>
<dbReference type="HOGENOM" id="CLU_2530519_0_0_1"/>
<reference evidence="2" key="1">
    <citation type="journal article" date="2013" name="Science">
        <title>The Amborella genome and the evolution of flowering plants.</title>
        <authorList>
            <consortium name="Amborella Genome Project"/>
        </authorList>
    </citation>
    <scope>NUCLEOTIDE SEQUENCE [LARGE SCALE GENOMIC DNA]</scope>
</reference>
<dbReference type="EMBL" id="KI394805">
    <property type="protein sequence ID" value="ERN00809.1"/>
    <property type="molecule type" value="Genomic_DNA"/>
</dbReference>